<feature type="non-terminal residue" evidence="2">
    <location>
        <position position="108"/>
    </location>
</feature>
<feature type="compositionally biased region" description="Polar residues" evidence="1">
    <location>
        <begin position="1"/>
        <end position="21"/>
    </location>
</feature>
<accession>A0A0B6YN26</accession>
<dbReference type="EMBL" id="HACG01010769">
    <property type="protein sequence ID" value="CEK57634.1"/>
    <property type="molecule type" value="Transcribed_RNA"/>
</dbReference>
<feature type="compositionally biased region" description="Basic and acidic residues" evidence="1">
    <location>
        <begin position="45"/>
        <end position="67"/>
    </location>
</feature>
<name>A0A0B6YN26_9EUPU</name>
<proteinExistence type="predicted"/>
<gene>
    <name evidence="2" type="primary">ORF30696</name>
</gene>
<protein>
    <submittedName>
        <fullName evidence="2">Uncharacterized protein</fullName>
    </submittedName>
</protein>
<reference evidence="2" key="1">
    <citation type="submission" date="2014-12" db="EMBL/GenBank/DDBJ databases">
        <title>Insight into the proteome of Arion vulgaris.</title>
        <authorList>
            <person name="Aradska J."/>
            <person name="Bulat T."/>
            <person name="Smidak R."/>
            <person name="Sarate P."/>
            <person name="Gangsoo J."/>
            <person name="Sialana F."/>
            <person name="Bilban M."/>
            <person name="Lubec G."/>
        </authorList>
    </citation>
    <scope>NUCLEOTIDE SEQUENCE</scope>
    <source>
        <tissue evidence="2">Skin</tissue>
    </source>
</reference>
<dbReference type="AlphaFoldDB" id="A0A0B6YN26"/>
<organism evidence="2">
    <name type="scientific">Arion vulgaris</name>
    <dbReference type="NCBI Taxonomy" id="1028688"/>
    <lineage>
        <taxon>Eukaryota</taxon>
        <taxon>Metazoa</taxon>
        <taxon>Spiralia</taxon>
        <taxon>Lophotrochozoa</taxon>
        <taxon>Mollusca</taxon>
        <taxon>Gastropoda</taxon>
        <taxon>Heterobranchia</taxon>
        <taxon>Euthyneura</taxon>
        <taxon>Panpulmonata</taxon>
        <taxon>Eupulmonata</taxon>
        <taxon>Stylommatophora</taxon>
        <taxon>Helicina</taxon>
        <taxon>Arionoidea</taxon>
        <taxon>Arionidae</taxon>
        <taxon>Arion</taxon>
    </lineage>
</organism>
<feature type="region of interest" description="Disordered" evidence="1">
    <location>
        <begin position="1"/>
        <end position="108"/>
    </location>
</feature>
<feature type="compositionally biased region" description="Low complexity" evidence="1">
    <location>
        <begin position="71"/>
        <end position="88"/>
    </location>
</feature>
<sequence>MSSHKIPQNNSYINETWSHNFNGEEDMPRPPNPATESRILSRFLVKHENEDQDSEPNREDTLLDTDARNTSSSGNQSSQTSSSQKSQQPLTLPEVHSVLSADAQEFIP</sequence>
<evidence type="ECO:0000313" key="2">
    <source>
        <dbReference type="EMBL" id="CEK57634.1"/>
    </source>
</evidence>
<evidence type="ECO:0000256" key="1">
    <source>
        <dbReference type="SAM" id="MobiDB-lite"/>
    </source>
</evidence>